<sequence>MNELATVEHNNVMSKHKCHVDRKRNEYGNAVTKMRVNLMERLNKSAPLIEYNLEAFSGRFEVYDPNKRKGRKNEIIL</sequence>
<reference evidence="1" key="1">
    <citation type="submission" date="2019-03" db="EMBL/GenBank/DDBJ databases">
        <authorList>
            <person name="Hao L."/>
        </authorList>
    </citation>
    <scope>NUCLEOTIDE SEQUENCE</scope>
</reference>
<evidence type="ECO:0000313" key="1">
    <source>
        <dbReference type="EMBL" id="VFU18069.1"/>
    </source>
</evidence>
<dbReference type="EMBL" id="CAADRN010000323">
    <property type="protein sequence ID" value="VFU18069.1"/>
    <property type="molecule type" value="Genomic_DNA"/>
</dbReference>
<organism evidence="1">
    <name type="scientific">anaerobic digester metagenome</name>
    <dbReference type="NCBI Taxonomy" id="1263854"/>
    <lineage>
        <taxon>unclassified sequences</taxon>
        <taxon>metagenomes</taxon>
        <taxon>ecological metagenomes</taxon>
    </lineage>
</organism>
<proteinExistence type="predicted"/>
<gene>
    <name evidence="1" type="ORF">SCFA_390003</name>
</gene>
<accession>A0A485MAZ2</accession>
<dbReference type="AlphaFoldDB" id="A0A485MAZ2"/>
<protein>
    <submittedName>
        <fullName evidence="1">Uncharacterized protein</fullName>
    </submittedName>
</protein>
<name>A0A485MAZ2_9ZZZZ</name>